<dbReference type="AlphaFoldDB" id="A0ABD6HL87"/>
<proteinExistence type="predicted"/>
<dbReference type="InterPro" id="IPR004843">
    <property type="entry name" value="Calcineurin-like_PHP"/>
</dbReference>
<dbReference type="Gene3D" id="3.60.21.10">
    <property type="match status" value="1"/>
</dbReference>
<dbReference type="InterPro" id="IPR051158">
    <property type="entry name" value="Metallophosphoesterase_sf"/>
</dbReference>
<evidence type="ECO:0000259" key="1">
    <source>
        <dbReference type="Pfam" id="PF00149"/>
    </source>
</evidence>
<dbReference type="Pfam" id="PF00149">
    <property type="entry name" value="Metallophos"/>
    <property type="match status" value="1"/>
</dbReference>
<dbReference type="Proteomes" id="UP000443014">
    <property type="component" value="Unassembled WGS sequence"/>
</dbReference>
<accession>A0ABD6HL87</accession>
<dbReference type="GO" id="GO:0016787">
    <property type="term" value="F:hydrolase activity"/>
    <property type="evidence" value="ECO:0007669"/>
    <property type="project" value="UniProtKB-ARBA"/>
</dbReference>
<feature type="domain" description="Calcineurin-like phosphoesterase" evidence="1">
    <location>
        <begin position="6"/>
        <end position="251"/>
    </location>
</feature>
<dbReference type="RefSeq" id="WP_156865372.1">
    <property type="nucleotide sequence ID" value="NZ_WNKC01000001.1"/>
</dbReference>
<name>A0ABD6HL87_SERMA</name>
<dbReference type="SUPFAM" id="SSF56300">
    <property type="entry name" value="Metallo-dependent phosphatases"/>
    <property type="match status" value="1"/>
</dbReference>
<evidence type="ECO:0000313" key="3">
    <source>
        <dbReference type="Proteomes" id="UP000443014"/>
    </source>
</evidence>
<protein>
    <recommendedName>
        <fullName evidence="1">Calcineurin-like phosphoesterase domain-containing protein</fullName>
    </recommendedName>
</protein>
<organism evidence="2 3">
    <name type="scientific">Serratia marcescens</name>
    <dbReference type="NCBI Taxonomy" id="615"/>
    <lineage>
        <taxon>Bacteria</taxon>
        <taxon>Pseudomonadati</taxon>
        <taxon>Pseudomonadota</taxon>
        <taxon>Gammaproteobacteria</taxon>
        <taxon>Enterobacterales</taxon>
        <taxon>Yersiniaceae</taxon>
        <taxon>Serratia</taxon>
    </lineage>
</organism>
<dbReference type="InterPro" id="IPR029052">
    <property type="entry name" value="Metallo-depent_PP-like"/>
</dbReference>
<evidence type="ECO:0000313" key="2">
    <source>
        <dbReference type="EMBL" id="MVF02237.1"/>
    </source>
</evidence>
<comment type="caution">
    <text evidence="2">The sequence shown here is derived from an EMBL/GenBank/DDBJ whole genome shotgun (WGS) entry which is preliminary data.</text>
</comment>
<dbReference type="PANTHER" id="PTHR31302">
    <property type="entry name" value="TRANSMEMBRANE PROTEIN WITH METALLOPHOSPHOESTERASE DOMAIN-RELATED"/>
    <property type="match status" value="1"/>
</dbReference>
<reference evidence="2 3" key="1">
    <citation type="submission" date="2019-11" db="EMBL/GenBank/DDBJ databases">
        <title>Whole genome sequence of a plant growth promoting strain Serratia marcescens BTL07 isolated from the rhizoplane of Chili (Capsicum annuum).</title>
        <authorList>
            <person name="Dutta S."/>
            <person name="Khatun A."/>
            <person name="Gupta D.R."/>
            <person name="Surovy M.Z."/>
            <person name="Rahman M.M."/>
            <person name="Mahmud N.U."/>
            <person name="Emes R."/>
            <person name="Warry A."/>
            <person name="West H."/>
            <person name="Clarke M.L."/>
            <person name="Islam M.T."/>
        </authorList>
    </citation>
    <scope>NUCLEOTIDE SEQUENCE [LARGE SCALE GENOMIC DNA]</scope>
    <source>
        <strain evidence="2 3">BTL07</strain>
    </source>
</reference>
<dbReference type="PANTHER" id="PTHR31302:SF0">
    <property type="entry name" value="TRANSMEMBRANE PROTEIN WITH METALLOPHOSPHOESTERASE DOMAIN"/>
    <property type="match status" value="1"/>
</dbReference>
<gene>
    <name evidence="2" type="ORF">GMA22_03040</name>
</gene>
<dbReference type="EMBL" id="WNKC01000001">
    <property type="protein sequence ID" value="MVF02237.1"/>
    <property type="molecule type" value="Genomic_DNA"/>
</dbReference>
<sequence>MKLSMLLIHLSDVHLKSADHKNPMDPNQLLRAKLQEDISHMCDTLGKSPKTIIISGDIAFSGQEKEYQFAQEWLQELCTNVGADYSSIFITPGNHDIDRTVSENGVVSALIDKVRATKKGDTEQELIKIINEKSIAELLLKQIENYNNFARNFACDLNFNDKLHVTRRIEIEDGISLVLWGLNSVVVSDSKDSESDKNLFVVPSYRTILEQDGEVNIVVCHHPHNWLGNGKEFHEHVTNTAKILLFGHEHENRFVPTQDYIHISASAVIPDRDGGKTIPGYNIFNINLQDEGAEKSIVIDLYMREWQNNPPKFREKQPKANSPYLRNIFPIKKARARNGSSTKTTSELSNLQKKTDIAEFISTQIPEQHSNTDTIQHDERSLQFLFMNLSISDRRSIARSLNIDISELRHLNDKDASNAILNIIFSQNLDSELHMKIIEKSRAEK</sequence>